<evidence type="ECO:0000313" key="1">
    <source>
        <dbReference type="EMBL" id="QLL61326.1"/>
    </source>
</evidence>
<organism evidence="1 2">
    <name type="scientific">Sinorhizobium mexicanum</name>
    <dbReference type="NCBI Taxonomy" id="375549"/>
    <lineage>
        <taxon>Bacteria</taxon>
        <taxon>Pseudomonadati</taxon>
        <taxon>Pseudomonadota</taxon>
        <taxon>Alphaproteobacteria</taxon>
        <taxon>Hyphomicrobiales</taxon>
        <taxon>Rhizobiaceae</taxon>
        <taxon>Sinorhizobium/Ensifer group</taxon>
        <taxon>Sinorhizobium</taxon>
    </lineage>
</organism>
<keyword evidence="2" id="KW-1185">Reference proteome</keyword>
<dbReference type="PIRSF" id="PIRSF031878">
    <property type="entry name" value="UCP031878"/>
    <property type="match status" value="1"/>
</dbReference>
<sequence length="203" mass="22640">MRSKTTIELFRYWNTLRGERDLPRRDEIEPQEICALLPSLFILERQPSGDIRFRLAGTHVCALFGRELRGQPFGALWPPSEASEAVRVADQVMAQHSLAALSACGLTADGERLETELLLTPLGSPQGGSDRILGSLAPLSRPSWLHMTPLECLVAQGLEILDSRRGERAEVAEASHPADATRRREEIGRKVQHLRIFEGGRER</sequence>
<accession>A0A859QM83</accession>
<dbReference type="KEGG" id="emx:FKV68_07605"/>
<proteinExistence type="predicted"/>
<dbReference type="Pfam" id="PF07310">
    <property type="entry name" value="PAS_5"/>
    <property type="match status" value="1"/>
</dbReference>
<evidence type="ECO:0000313" key="2">
    <source>
        <dbReference type="Proteomes" id="UP000510721"/>
    </source>
</evidence>
<reference evidence="1 2" key="1">
    <citation type="submission" date="2019-06" db="EMBL/GenBank/DDBJ databases">
        <title>Complete genome sequence of Ensifer mexicanus ITTG R7 isolated from nodules of Acacia angustissima (Mill.) Kuntze.</title>
        <authorList>
            <person name="Rincon-Rosales R."/>
            <person name="Rogel M.A."/>
            <person name="Guerrero G."/>
            <person name="Rincon-Molina C.I."/>
            <person name="Lopez-Lopez A."/>
            <person name="Martinez-Romero E."/>
        </authorList>
    </citation>
    <scope>NUCLEOTIDE SEQUENCE [LARGE SCALE GENOMIC DNA]</scope>
    <source>
        <strain evidence="1 2">ITTG R7</strain>
    </source>
</reference>
<gene>
    <name evidence="1" type="ORF">FKV68_07605</name>
</gene>
<dbReference type="RefSeq" id="WP_180940885.1">
    <property type="nucleotide sequence ID" value="NZ_CP041238.1"/>
</dbReference>
<dbReference type="InterPro" id="IPR009922">
    <property type="entry name" value="DUF1457"/>
</dbReference>
<name>A0A859QM83_9HYPH</name>
<dbReference type="EMBL" id="CP041238">
    <property type="protein sequence ID" value="QLL61326.1"/>
    <property type="molecule type" value="Genomic_DNA"/>
</dbReference>
<dbReference type="AlphaFoldDB" id="A0A859QM83"/>
<dbReference type="Proteomes" id="UP000510721">
    <property type="component" value="Chromosome"/>
</dbReference>
<protein>
    <submittedName>
        <fullName evidence="1">PAS domain-containing protein</fullName>
    </submittedName>
</protein>